<evidence type="ECO:0000259" key="1">
    <source>
        <dbReference type="PROSITE" id="PS50925"/>
    </source>
</evidence>
<dbReference type="GO" id="GO:0071949">
    <property type="term" value="F:FAD binding"/>
    <property type="evidence" value="ECO:0007669"/>
    <property type="project" value="InterPro"/>
</dbReference>
<feature type="domain" description="BLUF" evidence="1">
    <location>
        <begin position="9"/>
        <end position="102"/>
    </location>
</feature>
<reference evidence="2 3" key="1">
    <citation type="submission" date="2019-06" db="EMBL/GenBank/DDBJ databases">
        <title>Whole genome shotgun sequence of Pseudonocardia hydrocarbonoxydans NBRC 14498.</title>
        <authorList>
            <person name="Hosoyama A."/>
            <person name="Uohara A."/>
            <person name="Ohji S."/>
            <person name="Ichikawa N."/>
        </authorList>
    </citation>
    <scope>NUCLEOTIDE SEQUENCE [LARGE SCALE GENOMIC DNA]</scope>
    <source>
        <strain evidence="2 3">NBRC 14498</strain>
    </source>
</reference>
<dbReference type="Proteomes" id="UP000320338">
    <property type="component" value="Unassembled WGS sequence"/>
</dbReference>
<evidence type="ECO:0000313" key="3">
    <source>
        <dbReference type="Proteomes" id="UP000320338"/>
    </source>
</evidence>
<dbReference type="InterPro" id="IPR036046">
    <property type="entry name" value="Acylphosphatase-like_dom_sf"/>
</dbReference>
<organism evidence="2 3">
    <name type="scientific">Pseudonocardia hydrocarbonoxydans</name>
    <dbReference type="NCBI Taxonomy" id="76726"/>
    <lineage>
        <taxon>Bacteria</taxon>
        <taxon>Bacillati</taxon>
        <taxon>Actinomycetota</taxon>
        <taxon>Actinomycetes</taxon>
        <taxon>Pseudonocardiales</taxon>
        <taxon>Pseudonocardiaceae</taxon>
        <taxon>Pseudonocardia</taxon>
    </lineage>
</organism>
<dbReference type="Pfam" id="PF04940">
    <property type="entry name" value="BLUF"/>
    <property type="match status" value="1"/>
</dbReference>
<dbReference type="SUPFAM" id="SSF54975">
    <property type="entry name" value="Acylphosphatase/BLUF domain-like"/>
    <property type="match status" value="1"/>
</dbReference>
<proteinExistence type="predicted"/>
<dbReference type="EMBL" id="BJNG01000030">
    <property type="protein sequence ID" value="GEC21183.1"/>
    <property type="molecule type" value="Genomic_DNA"/>
</dbReference>
<dbReference type="PROSITE" id="PS50925">
    <property type="entry name" value="BLUF"/>
    <property type="match status" value="1"/>
</dbReference>
<name>A0A4Y3WQN6_9PSEU</name>
<evidence type="ECO:0000313" key="2">
    <source>
        <dbReference type="EMBL" id="GEC21183.1"/>
    </source>
</evidence>
<dbReference type="Gene3D" id="3.30.70.100">
    <property type="match status" value="1"/>
</dbReference>
<protein>
    <recommendedName>
        <fullName evidence="1">BLUF domain-containing protein</fullName>
    </recommendedName>
</protein>
<dbReference type="GO" id="GO:0009882">
    <property type="term" value="F:blue light photoreceptor activity"/>
    <property type="evidence" value="ECO:0007669"/>
    <property type="project" value="InterPro"/>
</dbReference>
<dbReference type="InterPro" id="IPR007024">
    <property type="entry name" value="BLUF_domain"/>
</dbReference>
<dbReference type="AlphaFoldDB" id="A0A4Y3WQN6"/>
<accession>A0A4Y3WQN6</accession>
<gene>
    <name evidence="2" type="ORF">PHY01_34660</name>
</gene>
<sequence>MADTAVAPLFRLVYRSQLTISPAERRTEIEAILQNSRAKNVERGITGALLVWQDYVVQTLEGDEGVVRGLYEKIAADERHEAVTLLEAAPVESRAFARWSMARVSDDDQPAGMPVLTNTNAGDAPEPGHDTREADPVISAMRGYATGTRPSNPHIGRTVL</sequence>
<comment type="caution">
    <text evidence="2">The sequence shown here is derived from an EMBL/GenBank/DDBJ whole genome shotgun (WGS) entry which is preliminary data.</text>
</comment>
<keyword evidence="3" id="KW-1185">Reference proteome</keyword>
<dbReference type="OrthoDB" id="196105at2"/>
<dbReference type="RefSeq" id="WP_141279905.1">
    <property type="nucleotide sequence ID" value="NZ_BAAARZ010000009.1"/>
</dbReference>
<dbReference type="SMART" id="SM01034">
    <property type="entry name" value="BLUF"/>
    <property type="match status" value="1"/>
</dbReference>